<sequence>MLEIALPQDKVVFIQDGILFAVEKDIKTLVKDEVELYALKDDFIARGFDESESLVPLLTYDEFAEIVEKEPKIIS</sequence>
<dbReference type="PANTHER" id="PTHR37526:SF1">
    <property type="entry name" value="PROTEIN TUSB"/>
    <property type="match status" value="1"/>
</dbReference>
<dbReference type="InterPro" id="IPR027396">
    <property type="entry name" value="DsrEFH-like"/>
</dbReference>
<keyword evidence="1" id="KW-0808">Transferase</keyword>
<dbReference type="NCBIfam" id="TIGR03011">
    <property type="entry name" value="sulf_tusB_dsrH"/>
    <property type="match status" value="1"/>
</dbReference>
<dbReference type="Gene3D" id="3.40.1260.10">
    <property type="entry name" value="DsrEFH-like"/>
    <property type="match status" value="1"/>
</dbReference>
<dbReference type="EMBL" id="PNIL01000051">
    <property type="protein sequence ID" value="PMP67285.1"/>
    <property type="molecule type" value="Genomic_DNA"/>
</dbReference>
<comment type="caution">
    <text evidence="1">The sequence shown here is derived from an EMBL/GenBank/DDBJ whole genome shotgun (WGS) entry which is preliminary data.</text>
</comment>
<protein>
    <submittedName>
        <fullName evidence="1">Sulfurtransferase complex subunit TusB</fullName>
    </submittedName>
</protein>
<dbReference type="SUPFAM" id="SSF75169">
    <property type="entry name" value="DsrEFH-like"/>
    <property type="match status" value="1"/>
</dbReference>
<dbReference type="GO" id="GO:1990228">
    <property type="term" value="C:sulfurtransferase complex"/>
    <property type="evidence" value="ECO:0007669"/>
    <property type="project" value="TreeGrafter"/>
</dbReference>
<dbReference type="GO" id="GO:0002143">
    <property type="term" value="P:tRNA wobble position uridine thiolation"/>
    <property type="evidence" value="ECO:0007669"/>
    <property type="project" value="InterPro"/>
</dbReference>
<reference evidence="1 2" key="1">
    <citation type="submission" date="2018-01" db="EMBL/GenBank/DDBJ databases">
        <title>Metagenomic assembled genomes from two thermal pools in the Uzon Caldera, Kamchatka, Russia.</title>
        <authorList>
            <person name="Wilkins L."/>
            <person name="Ettinger C."/>
        </authorList>
    </citation>
    <scope>NUCLEOTIDE SEQUENCE [LARGE SCALE GENOMIC DNA]</scope>
    <source>
        <strain evidence="1">ZAV-07</strain>
    </source>
</reference>
<dbReference type="Pfam" id="PF04077">
    <property type="entry name" value="DsrH"/>
    <property type="match status" value="1"/>
</dbReference>
<proteinExistence type="predicted"/>
<evidence type="ECO:0000313" key="1">
    <source>
        <dbReference type="EMBL" id="PMP67285.1"/>
    </source>
</evidence>
<accession>A0A2J6WE90</accession>
<dbReference type="GO" id="GO:0016740">
    <property type="term" value="F:transferase activity"/>
    <property type="evidence" value="ECO:0007669"/>
    <property type="project" value="UniProtKB-KW"/>
</dbReference>
<dbReference type="InterPro" id="IPR007215">
    <property type="entry name" value="Sulphur_relay_TusB/DsrH"/>
</dbReference>
<gene>
    <name evidence="1" type="primary">dsrH</name>
    <name evidence="1" type="ORF">C0189_03445</name>
</gene>
<dbReference type="PANTHER" id="PTHR37526">
    <property type="entry name" value="PROTEIN TUSB"/>
    <property type="match status" value="1"/>
</dbReference>
<organism evidence="1 2">
    <name type="scientific">Caldisericum exile</name>
    <dbReference type="NCBI Taxonomy" id="693075"/>
    <lineage>
        <taxon>Bacteria</taxon>
        <taxon>Pseudomonadati</taxon>
        <taxon>Caldisericota/Cryosericota group</taxon>
        <taxon>Caldisericota</taxon>
        <taxon>Caldisericia</taxon>
        <taxon>Caldisericales</taxon>
        <taxon>Caldisericaceae</taxon>
        <taxon>Caldisericum</taxon>
    </lineage>
</organism>
<dbReference type="Proteomes" id="UP000237040">
    <property type="component" value="Unassembled WGS sequence"/>
</dbReference>
<name>A0A2J6WE90_9BACT</name>
<evidence type="ECO:0000313" key="2">
    <source>
        <dbReference type="Proteomes" id="UP000237040"/>
    </source>
</evidence>
<dbReference type="AlphaFoldDB" id="A0A2J6WE90"/>